<gene>
    <name evidence="2" type="ORF">IQ230_19140</name>
</gene>
<dbReference type="InterPro" id="IPR028994">
    <property type="entry name" value="Integrin_alpha_N"/>
</dbReference>
<feature type="signal peptide" evidence="1">
    <location>
        <begin position="1"/>
        <end position="26"/>
    </location>
</feature>
<comment type="caution">
    <text evidence="2">The sequence shown here is derived from an EMBL/GenBank/DDBJ whole genome shotgun (WGS) entry which is preliminary data.</text>
</comment>
<evidence type="ECO:0000256" key="1">
    <source>
        <dbReference type="SAM" id="SignalP"/>
    </source>
</evidence>
<name>A0ABR9UVU1_9CHRO</name>
<reference evidence="2 3" key="1">
    <citation type="submission" date="2020-10" db="EMBL/GenBank/DDBJ databases">
        <authorList>
            <person name="Castelo-Branco R."/>
            <person name="Eusebio N."/>
            <person name="Adriana R."/>
            <person name="Vieira A."/>
            <person name="Brugerolle De Fraissinette N."/>
            <person name="Rezende De Castro R."/>
            <person name="Schneider M.P."/>
            <person name="Vasconcelos V."/>
            <person name="Leao P.N."/>
        </authorList>
    </citation>
    <scope>NUCLEOTIDE SEQUENCE [LARGE SCALE GENOMIC DNA]</scope>
    <source>
        <strain evidence="2 3">LEGE 06123</strain>
    </source>
</reference>
<evidence type="ECO:0000313" key="2">
    <source>
        <dbReference type="EMBL" id="MBE9192423.1"/>
    </source>
</evidence>
<sequence>MNSLIKQISSYFIFLTLLFTTNPVIAKTAIDIDYDTTSFKNEKLSLDKLEVTVSYNKKEEFDEIDNLHYQISYNGVSQLSSSVFTQFTGGVFLKDLDGNGTPEVIVRTFSGGAHCCTNYIIYTQQNNQLVKSETGFLDSRGGSFQDLNRDGNFEFVSVDNSFLYAFSSYAGSFPPSQIYTFTNGKFEDVTRSYTQHLRSHAWEMYQAFLQSKKEQYEVNGILAGYVAQKLLLGEYEQGWKFMLANYDRTSDWGLTIYQEDREIGKYPNFPTALKAFLTQQGYLDKNGQPQ</sequence>
<dbReference type="EMBL" id="JADEWN010000054">
    <property type="protein sequence ID" value="MBE9192423.1"/>
    <property type="molecule type" value="Genomic_DNA"/>
</dbReference>
<protein>
    <recommendedName>
        <fullName evidence="4">VCBS repeat-containing protein</fullName>
    </recommendedName>
</protein>
<feature type="chain" id="PRO_5046469764" description="VCBS repeat-containing protein" evidence="1">
    <location>
        <begin position="27"/>
        <end position="290"/>
    </location>
</feature>
<dbReference type="SUPFAM" id="SSF69318">
    <property type="entry name" value="Integrin alpha N-terminal domain"/>
    <property type="match status" value="1"/>
</dbReference>
<keyword evidence="3" id="KW-1185">Reference proteome</keyword>
<organism evidence="2 3">
    <name type="scientific">Gloeocapsopsis crepidinum LEGE 06123</name>
    <dbReference type="NCBI Taxonomy" id="588587"/>
    <lineage>
        <taxon>Bacteria</taxon>
        <taxon>Bacillati</taxon>
        <taxon>Cyanobacteriota</taxon>
        <taxon>Cyanophyceae</taxon>
        <taxon>Oscillatoriophycideae</taxon>
        <taxon>Chroococcales</taxon>
        <taxon>Chroococcaceae</taxon>
        <taxon>Gloeocapsopsis</taxon>
    </lineage>
</organism>
<dbReference type="RefSeq" id="WP_193933850.1">
    <property type="nucleotide sequence ID" value="NZ_CAWPMZ010000090.1"/>
</dbReference>
<evidence type="ECO:0000313" key="3">
    <source>
        <dbReference type="Proteomes" id="UP000651156"/>
    </source>
</evidence>
<accession>A0ABR9UVU1</accession>
<proteinExistence type="predicted"/>
<keyword evidence="1" id="KW-0732">Signal</keyword>
<evidence type="ECO:0008006" key="4">
    <source>
        <dbReference type="Google" id="ProtNLM"/>
    </source>
</evidence>
<dbReference type="Proteomes" id="UP000651156">
    <property type="component" value="Unassembled WGS sequence"/>
</dbReference>